<dbReference type="EMBL" id="ASHM01002632">
    <property type="protein sequence ID" value="PNY08631.1"/>
    <property type="molecule type" value="Genomic_DNA"/>
</dbReference>
<feature type="transmembrane region" description="Helical" evidence="2">
    <location>
        <begin position="136"/>
        <end position="157"/>
    </location>
</feature>
<feature type="domain" description="Retrotransposon Copia-like N-terminal" evidence="3">
    <location>
        <begin position="297"/>
        <end position="340"/>
    </location>
</feature>
<proteinExistence type="predicted"/>
<keyword evidence="2" id="KW-0472">Membrane</keyword>
<feature type="region of interest" description="Disordered" evidence="1">
    <location>
        <begin position="545"/>
        <end position="578"/>
    </location>
</feature>
<comment type="caution">
    <text evidence="4">The sequence shown here is derived from an EMBL/GenBank/DDBJ whole genome shotgun (WGS) entry which is preliminary data.</text>
</comment>
<name>A0A2K3P025_TRIPR</name>
<keyword evidence="2" id="KW-1133">Transmembrane helix</keyword>
<protein>
    <recommendedName>
        <fullName evidence="3">Retrotransposon Copia-like N-terminal domain-containing protein</fullName>
    </recommendedName>
</protein>
<dbReference type="Pfam" id="PF14244">
    <property type="entry name" value="Retrotran_gag_3"/>
    <property type="match status" value="1"/>
</dbReference>
<evidence type="ECO:0000313" key="4">
    <source>
        <dbReference type="EMBL" id="PNY08631.1"/>
    </source>
</evidence>
<feature type="transmembrane region" description="Helical" evidence="2">
    <location>
        <begin position="172"/>
        <end position="189"/>
    </location>
</feature>
<reference evidence="4 5" key="2">
    <citation type="journal article" date="2017" name="Front. Plant Sci.">
        <title>Gene Classification and Mining of Molecular Markers Useful in Red Clover (Trifolium pratense) Breeding.</title>
        <authorList>
            <person name="Istvanek J."/>
            <person name="Dluhosova J."/>
            <person name="Dluhos P."/>
            <person name="Patkova L."/>
            <person name="Nedelnik J."/>
            <person name="Repkova J."/>
        </authorList>
    </citation>
    <scope>NUCLEOTIDE SEQUENCE [LARGE SCALE GENOMIC DNA]</scope>
    <source>
        <strain evidence="5">cv. Tatra</strain>
        <tissue evidence="4">Young leaves</tissue>
    </source>
</reference>
<feature type="transmembrane region" description="Helical" evidence="2">
    <location>
        <begin position="86"/>
        <end position="105"/>
    </location>
</feature>
<feature type="region of interest" description="Disordered" evidence="1">
    <location>
        <begin position="597"/>
        <end position="625"/>
    </location>
</feature>
<dbReference type="PANTHER" id="PTHR37185">
    <property type="entry name" value="MEMBRANE PROTEIN"/>
    <property type="match status" value="1"/>
</dbReference>
<keyword evidence="2" id="KW-0812">Transmembrane</keyword>
<evidence type="ECO:0000256" key="1">
    <source>
        <dbReference type="SAM" id="MobiDB-lite"/>
    </source>
</evidence>
<dbReference type="STRING" id="57577.A0A2K3P025"/>
<sequence length="670" mass="74387">MIPLKTYQHHSSFFFSSISKPNPLHTFSLQPHFLSLSSSPPLKFPLKPPSSPLQRVSNIELSIHSNHEKLQDLSPKGEVYQKTLQLVECSMFAALTGLVYFLSSSLAIENYFNLFFALPIVISSMRWGVDAGRKTMVATTILLFVLSGPVKALTYLVENQLEPVNFRVHNCNVRALGSVGFVLISSFLIRENILALITINIHASLTFVLTAASVNIIPSMNFIYTLFGTLVLLNCGVFVFLLHIFYAVFLITMGMKSSLKLPRCSLPRSSMAPTRASSNTNNSIEQLQDRSSPYYVHPSDGPSSVTVKPLLTGSSYHSWARSMWCALGGKMKYEFVDGTIPVVTDPFDPTFRAWTRCNMLVLSWIMNSVSESIGNSIVFMKNAIDVLDGSQGTLCTRRFDLKILWEELELYMSIPQCTCVTCCRCEAMRSARQNHLVLYAIRFLTGLNENFSMVKSQILLIDPLPPLNKIFSMVLQHERQGNFASVDESKVLANAADSRKPYYKNSKAPSQSFNGSSNKHCTYCDKPGHTIDGCFKKHGYPPHMQRGPCNAHNASSEGSASQSSHAEQGESSRSASAHITQDQFDQLMHLLQSSNMNQASGSQAPHQVNSSQSFGPSPNDKQGASDHICGSLQWFDSYNQITLINIRLPNGHVTIANVKIVSCIRLHNLV</sequence>
<evidence type="ECO:0000259" key="3">
    <source>
        <dbReference type="Pfam" id="PF14244"/>
    </source>
</evidence>
<feature type="compositionally biased region" description="Low complexity" evidence="1">
    <location>
        <begin position="554"/>
        <end position="572"/>
    </location>
</feature>
<feature type="compositionally biased region" description="Polar residues" evidence="1">
    <location>
        <begin position="597"/>
        <end position="622"/>
    </location>
</feature>
<gene>
    <name evidence="4" type="ORF">L195_g005161</name>
</gene>
<accession>A0A2K3P025</accession>
<dbReference type="AlphaFoldDB" id="A0A2K3P025"/>
<reference evidence="4 5" key="1">
    <citation type="journal article" date="2014" name="Am. J. Bot.">
        <title>Genome assembly and annotation for red clover (Trifolium pratense; Fabaceae).</title>
        <authorList>
            <person name="Istvanek J."/>
            <person name="Jaros M."/>
            <person name="Krenek A."/>
            <person name="Repkova J."/>
        </authorList>
    </citation>
    <scope>NUCLEOTIDE SEQUENCE [LARGE SCALE GENOMIC DNA]</scope>
    <source>
        <strain evidence="5">cv. Tatra</strain>
        <tissue evidence="4">Young leaves</tissue>
    </source>
</reference>
<evidence type="ECO:0000256" key="2">
    <source>
        <dbReference type="SAM" id="Phobius"/>
    </source>
</evidence>
<dbReference type="InterPro" id="IPR029472">
    <property type="entry name" value="Copia-like_N"/>
</dbReference>
<dbReference type="PANTHER" id="PTHR37185:SF3">
    <property type="entry name" value="MEMBRANE PROTEIN"/>
    <property type="match status" value="1"/>
</dbReference>
<feature type="transmembrane region" description="Helical" evidence="2">
    <location>
        <begin position="223"/>
        <end position="251"/>
    </location>
</feature>
<organism evidence="4 5">
    <name type="scientific">Trifolium pratense</name>
    <name type="common">Red clover</name>
    <dbReference type="NCBI Taxonomy" id="57577"/>
    <lineage>
        <taxon>Eukaryota</taxon>
        <taxon>Viridiplantae</taxon>
        <taxon>Streptophyta</taxon>
        <taxon>Embryophyta</taxon>
        <taxon>Tracheophyta</taxon>
        <taxon>Spermatophyta</taxon>
        <taxon>Magnoliopsida</taxon>
        <taxon>eudicotyledons</taxon>
        <taxon>Gunneridae</taxon>
        <taxon>Pentapetalae</taxon>
        <taxon>rosids</taxon>
        <taxon>fabids</taxon>
        <taxon>Fabales</taxon>
        <taxon>Fabaceae</taxon>
        <taxon>Papilionoideae</taxon>
        <taxon>50 kb inversion clade</taxon>
        <taxon>NPAAA clade</taxon>
        <taxon>Hologalegina</taxon>
        <taxon>IRL clade</taxon>
        <taxon>Trifolieae</taxon>
        <taxon>Trifolium</taxon>
    </lineage>
</organism>
<dbReference type="Proteomes" id="UP000236291">
    <property type="component" value="Unassembled WGS sequence"/>
</dbReference>
<evidence type="ECO:0000313" key="5">
    <source>
        <dbReference type="Proteomes" id="UP000236291"/>
    </source>
</evidence>
<feature type="transmembrane region" description="Helical" evidence="2">
    <location>
        <begin position="196"/>
        <end position="217"/>
    </location>
</feature>